<reference evidence="1 2" key="1">
    <citation type="submission" date="2022-06" db="EMBL/GenBank/DDBJ databases">
        <title>Isolation of gut microbiota from human fecal samples.</title>
        <authorList>
            <person name="Pamer E.G."/>
            <person name="Barat B."/>
            <person name="Waligurski E."/>
            <person name="Medina S."/>
            <person name="Paddock L."/>
            <person name="Mostad J."/>
        </authorList>
    </citation>
    <scope>NUCLEOTIDE SEQUENCE [LARGE SCALE GENOMIC DNA]</scope>
    <source>
        <strain evidence="1 2">DFI.1.1</strain>
    </source>
</reference>
<dbReference type="Proteomes" id="UP001206692">
    <property type="component" value="Unassembled WGS sequence"/>
</dbReference>
<dbReference type="InterPro" id="IPR013078">
    <property type="entry name" value="His_Pase_superF_clade-1"/>
</dbReference>
<evidence type="ECO:0000313" key="2">
    <source>
        <dbReference type="Proteomes" id="UP001206692"/>
    </source>
</evidence>
<dbReference type="CDD" id="cd07067">
    <property type="entry name" value="HP_PGM_like"/>
    <property type="match status" value="1"/>
</dbReference>
<accession>A0ABT1SSE9</accession>
<dbReference type="Gene3D" id="3.40.50.1240">
    <property type="entry name" value="Phosphoglycerate mutase-like"/>
    <property type="match status" value="1"/>
</dbReference>
<dbReference type="Pfam" id="PF00300">
    <property type="entry name" value="His_Phos_1"/>
    <property type="match status" value="1"/>
</dbReference>
<evidence type="ECO:0000313" key="1">
    <source>
        <dbReference type="EMBL" id="MCQ5342786.1"/>
    </source>
</evidence>
<dbReference type="InterPro" id="IPR029033">
    <property type="entry name" value="His_PPase_superfam"/>
</dbReference>
<dbReference type="SUPFAM" id="SSF53254">
    <property type="entry name" value="Phosphoglycerate mutase-like"/>
    <property type="match status" value="1"/>
</dbReference>
<dbReference type="EMBL" id="JANGEW010000012">
    <property type="protein sequence ID" value="MCQ5342786.1"/>
    <property type="molecule type" value="Genomic_DNA"/>
</dbReference>
<protein>
    <submittedName>
        <fullName evidence="1">Histidine phosphatase family protein</fullName>
    </submittedName>
</protein>
<organism evidence="1 2">
    <name type="scientific">Megasphaera massiliensis</name>
    <dbReference type="NCBI Taxonomy" id="1232428"/>
    <lineage>
        <taxon>Bacteria</taxon>
        <taxon>Bacillati</taxon>
        <taxon>Bacillota</taxon>
        <taxon>Negativicutes</taxon>
        <taxon>Veillonellales</taxon>
        <taxon>Veillonellaceae</taxon>
        <taxon>Megasphaera</taxon>
    </lineage>
</organism>
<dbReference type="RefSeq" id="WP_227163205.1">
    <property type="nucleotide sequence ID" value="NZ_JAJCIO010000017.1"/>
</dbReference>
<name>A0ABT1SSE9_9FIRM</name>
<comment type="caution">
    <text evidence="1">The sequence shown here is derived from an EMBL/GenBank/DDBJ whole genome shotgun (WGS) entry which is preliminary data.</text>
</comment>
<proteinExistence type="predicted"/>
<gene>
    <name evidence="1" type="ORF">NE675_07070</name>
</gene>
<keyword evidence="2" id="KW-1185">Reference proteome</keyword>
<sequence>MYLCLMRHGKAQPFSLKKPDKLRELTEKGCWQADSMANWAASWWPEGKTALWVSPYVRTCQTASYLEQQLPIGQFHTHEALASGDLVAVYDQILSQEKSDVVCIVGHSPFLDRWVQAWTGTAIDFKTGSMALLDFDVHGGRIGSASLLFYVHPKALKFWEASRK</sequence>